<dbReference type="Proteomes" id="UP000054516">
    <property type="component" value="Unassembled WGS sequence"/>
</dbReference>
<dbReference type="SUPFAM" id="SSF56601">
    <property type="entry name" value="beta-lactamase/transpeptidase-like"/>
    <property type="match status" value="1"/>
</dbReference>
<dbReference type="PANTHER" id="PTHR22935:SF97">
    <property type="entry name" value="BETA-LACTAMASE-RELATED DOMAIN-CONTAINING PROTEIN"/>
    <property type="match status" value="1"/>
</dbReference>
<dbReference type="Pfam" id="PF26335">
    <property type="entry name" value="ARB_00930_C"/>
    <property type="match status" value="1"/>
</dbReference>
<evidence type="ECO:0000256" key="1">
    <source>
        <dbReference type="SAM" id="SignalP"/>
    </source>
</evidence>
<keyword evidence="5" id="KW-1185">Reference proteome</keyword>
<dbReference type="STRING" id="77044.A0A1W2TU43"/>
<dbReference type="Gene3D" id="3.40.710.10">
    <property type="entry name" value="DD-peptidase/beta-lactamase superfamily"/>
    <property type="match status" value="1"/>
</dbReference>
<keyword evidence="1" id="KW-0732">Signal</keyword>
<dbReference type="InterPro" id="IPR058664">
    <property type="entry name" value="ARB_00930-like_C"/>
</dbReference>
<dbReference type="OrthoDB" id="10250282at2759"/>
<dbReference type="EMBL" id="DF977511">
    <property type="protein sequence ID" value="GAP92113.1"/>
    <property type="molecule type" value="Genomic_DNA"/>
</dbReference>
<dbReference type="AlphaFoldDB" id="A0A1W2TU43"/>
<dbReference type="InterPro" id="IPR012338">
    <property type="entry name" value="Beta-lactam/transpept-like"/>
</dbReference>
<dbReference type="Pfam" id="PF00144">
    <property type="entry name" value="Beta-lactamase"/>
    <property type="match status" value="1"/>
</dbReference>
<protein>
    <submittedName>
        <fullName evidence="4">Uncharacterized protein</fullName>
    </submittedName>
</protein>
<proteinExistence type="predicted"/>
<evidence type="ECO:0000259" key="3">
    <source>
        <dbReference type="Pfam" id="PF26335"/>
    </source>
</evidence>
<evidence type="ECO:0000259" key="2">
    <source>
        <dbReference type="Pfam" id="PF00144"/>
    </source>
</evidence>
<feature type="chain" id="PRO_5010740039" evidence="1">
    <location>
        <begin position="20"/>
        <end position="594"/>
    </location>
</feature>
<gene>
    <name evidence="4" type="ORF">SAMD00023353_6600160</name>
</gene>
<feature type="signal peptide" evidence="1">
    <location>
        <begin position="1"/>
        <end position="19"/>
    </location>
</feature>
<reference evidence="4" key="1">
    <citation type="submission" date="2016-03" db="EMBL/GenBank/DDBJ databases">
        <title>Draft genome sequence of Rosellinia necatrix.</title>
        <authorList>
            <person name="Kanematsu S."/>
        </authorList>
    </citation>
    <scope>NUCLEOTIDE SEQUENCE [LARGE SCALE GENOMIC DNA]</scope>
    <source>
        <strain evidence="4">W97</strain>
    </source>
</reference>
<accession>A0A1W2TU43</accession>
<name>A0A1W2TU43_ROSNE</name>
<dbReference type="InterPro" id="IPR001466">
    <property type="entry name" value="Beta-lactam-related"/>
</dbReference>
<feature type="domain" description="Beta-lactamase-related" evidence="2">
    <location>
        <begin position="104"/>
        <end position="421"/>
    </location>
</feature>
<dbReference type="OMA" id="WEIYRYV"/>
<dbReference type="PANTHER" id="PTHR22935">
    <property type="entry name" value="PENICILLIN-BINDING PROTEIN"/>
    <property type="match status" value="1"/>
</dbReference>
<organism evidence="4">
    <name type="scientific">Rosellinia necatrix</name>
    <name type="common">White root-rot fungus</name>
    <dbReference type="NCBI Taxonomy" id="77044"/>
    <lineage>
        <taxon>Eukaryota</taxon>
        <taxon>Fungi</taxon>
        <taxon>Dikarya</taxon>
        <taxon>Ascomycota</taxon>
        <taxon>Pezizomycotina</taxon>
        <taxon>Sordariomycetes</taxon>
        <taxon>Xylariomycetidae</taxon>
        <taxon>Xylariales</taxon>
        <taxon>Xylariaceae</taxon>
        <taxon>Rosellinia</taxon>
    </lineage>
</organism>
<feature type="domain" description="Beta-lactamase-like ARB-00930-like C-terminal" evidence="3">
    <location>
        <begin position="442"/>
        <end position="588"/>
    </location>
</feature>
<evidence type="ECO:0000313" key="5">
    <source>
        <dbReference type="Proteomes" id="UP000054516"/>
    </source>
</evidence>
<dbReference type="InterPro" id="IPR051478">
    <property type="entry name" value="Beta-lactamase-like_AB/R"/>
</dbReference>
<evidence type="ECO:0000313" key="4">
    <source>
        <dbReference type="EMBL" id="GAP92113.1"/>
    </source>
</evidence>
<sequence>MPSPYRFTAPLLCLPAVLARILGPLNPAPTDLTSTASSVREQWENLTSTLEDHLTGTSHNEALSGLDAITFSLGLFSVHDPNAAGSLQYHHTGPDIRNSSLGVKKVDGNSIYRVASMTKVMTVYAGLLLLDPSDWHKPLTEIFPEIASLPKDDPVHHIQWDTITPFSLASQITGLPANARPFDVGELSNSFYFTDPIDPTTLGLPPLTLNSTGINVPCQDMNCTAEEYIKGIQAPTLPVFQSPGYANTNFILLGRVISKLTGLDANEEWFQKAVFGPLDMTSTSSLSPTESPYAGYVVAGDVEGFAFQGGITSSSGGIFTTTNDVAKLGVGVLNSTLLPADRTRRWMKPNAFTASPDFALGLGWEIYRHADGATGHVTDLYTKLGDAGNYASYLVVVPDHAAGFSVIAAGGAATTAAQRSAAAHLLADLVSETVLPALRDQAAAEARRNYAGTYVAATTGSRESRLALAYNDTAGAGFGLTLTALVNNGTDLLANLQAFLGSEQLVLAPATADPRTRRRGFLITPVKSAAATAAAPSTGLFSDMFANNADWINNNGRTYGGQALGTLYFDVDEDGVAVAALPAILRGKSFKRTA</sequence>